<feature type="binding site" evidence="7">
    <location>
        <position position="172"/>
    </location>
    <ligand>
        <name>[4Fe-4S] cluster</name>
        <dbReference type="ChEBI" id="CHEBI:49883"/>
        <label>1</label>
    </ligand>
</feature>
<feature type="binding site" evidence="7">
    <location>
        <position position="95"/>
    </location>
    <ligand>
        <name>[4Fe-4S] cluster</name>
        <dbReference type="ChEBI" id="CHEBI:49883"/>
        <label>3</label>
    </ligand>
</feature>
<dbReference type="InterPro" id="IPR017896">
    <property type="entry name" value="4Fe4S_Fe-S-bd"/>
</dbReference>
<sequence length="286" mass="31120">MVLQKFPSLSEGYAVLVDLDKCIGCRACQVACKDWNSRQAEKTTFSPTFTNPPDLTANDWKVVFYYEGKSKKALLTPAGEVVFEQVDVVPLPFQCMHCATAPCSRACPVGAIKVTPEGAVVISKEECIGCGFCETACPFRVPRRGSDGKYYKCTFCVDRIQNGRAPACVEACPTGVFTFGKAGDIIEKAKELQSTGKTVFGLNLDSYVGGGVRWIYAGSERRSYAIKEHFADRGKPVATQEGRELLKPLILYGGALGALALAAIGVATWRKSRVEEVKSSSQEEKR</sequence>
<evidence type="ECO:0000313" key="11">
    <source>
        <dbReference type="Proteomes" id="UP000000641"/>
    </source>
</evidence>
<evidence type="ECO:0000256" key="3">
    <source>
        <dbReference type="ARBA" id="ARBA00022723"/>
    </source>
</evidence>
<feature type="binding site" evidence="7">
    <location>
        <position position="32"/>
    </location>
    <ligand>
        <name>[4Fe-4S] cluster</name>
        <dbReference type="ChEBI" id="CHEBI:49883"/>
        <label>2</label>
    </ligand>
</feature>
<dbReference type="InterPro" id="IPR017900">
    <property type="entry name" value="4Fe4S_Fe_S_CS"/>
</dbReference>
<keyword evidence="8" id="KW-0472">Membrane</keyword>
<keyword evidence="3 7" id="KW-0479">Metal-binding</keyword>
<dbReference type="PROSITE" id="PS51379">
    <property type="entry name" value="4FE4S_FER_2"/>
    <property type="match status" value="3"/>
</dbReference>
<organism evidence="10 11">
    <name type="scientific">Thermofilum pendens (strain DSM 2475 / Hrk 5)</name>
    <dbReference type="NCBI Taxonomy" id="368408"/>
    <lineage>
        <taxon>Archaea</taxon>
        <taxon>Thermoproteota</taxon>
        <taxon>Thermoprotei</taxon>
        <taxon>Thermofilales</taxon>
        <taxon>Thermofilaceae</taxon>
        <taxon>Thermofilum</taxon>
    </lineage>
</organism>
<evidence type="ECO:0000256" key="5">
    <source>
        <dbReference type="ARBA" id="ARBA00023004"/>
    </source>
</evidence>
<comment type="cofactor">
    <cofactor evidence="7">
        <name>[4Fe-4S] cluster</name>
        <dbReference type="ChEBI" id="CHEBI:49883"/>
    </cofactor>
    <text evidence="7">Binds 4 [4Fe-4S] clusters per subunit.</text>
</comment>
<dbReference type="RefSeq" id="WP_011753071.1">
    <property type="nucleotide sequence ID" value="NC_008698.1"/>
</dbReference>
<dbReference type="STRING" id="368408.Tpen_1409"/>
<dbReference type="EnsemblBacteria" id="ABL78806">
    <property type="protein sequence ID" value="ABL78806"/>
    <property type="gene ID" value="Tpen_1409"/>
</dbReference>
<dbReference type="Proteomes" id="UP000000641">
    <property type="component" value="Chromosome"/>
</dbReference>
<evidence type="ECO:0000256" key="1">
    <source>
        <dbReference type="ARBA" id="ARBA00004196"/>
    </source>
</evidence>
<feature type="binding site" evidence="7">
    <location>
        <position position="98"/>
    </location>
    <ligand>
        <name>[4Fe-4S] cluster</name>
        <dbReference type="ChEBI" id="CHEBI:49883"/>
        <label>3</label>
    </ligand>
</feature>
<dbReference type="SUPFAM" id="SSF54862">
    <property type="entry name" value="4Fe-4S ferredoxins"/>
    <property type="match status" value="1"/>
</dbReference>
<evidence type="ECO:0000256" key="2">
    <source>
        <dbReference type="ARBA" id="ARBA00022485"/>
    </source>
</evidence>
<dbReference type="GO" id="GO:0045333">
    <property type="term" value="P:cellular respiration"/>
    <property type="evidence" value="ECO:0007669"/>
    <property type="project" value="InterPro"/>
</dbReference>
<name>A1S026_THEPD</name>
<feature type="binding site" evidence="7">
    <location>
        <position position="168"/>
    </location>
    <ligand>
        <name>[4Fe-4S] cluster</name>
        <dbReference type="ChEBI" id="CHEBI:49883"/>
        <label>2</label>
    </ligand>
</feature>
<keyword evidence="2 7" id="KW-0004">4Fe-4S</keyword>
<feature type="binding site" evidence="7">
    <location>
        <position position="137"/>
    </location>
    <ligand>
        <name>[4Fe-4S] cluster</name>
        <dbReference type="ChEBI" id="CHEBI:49883"/>
        <label>3</label>
    </ligand>
</feature>
<dbReference type="PANTHER" id="PTHR43545">
    <property type="entry name" value="FORMATE DEHYDROGENASE, NITRATE-INDUCIBLE, IRON-SULFUR SUBUNIT"/>
    <property type="match status" value="1"/>
</dbReference>
<evidence type="ECO:0000256" key="6">
    <source>
        <dbReference type="ARBA" id="ARBA00023014"/>
    </source>
</evidence>
<dbReference type="GO" id="GO:0051539">
    <property type="term" value="F:4 iron, 4 sulfur cluster binding"/>
    <property type="evidence" value="ECO:0007669"/>
    <property type="project" value="UniProtKB-KW"/>
</dbReference>
<keyword evidence="6 7" id="KW-0411">Iron-sulfur</keyword>
<dbReference type="HOGENOM" id="CLU_043374_0_3_2"/>
<dbReference type="PIRSF" id="PIRSF036298">
    <property type="entry name" value="FDH_4Fe4S"/>
    <property type="match status" value="1"/>
</dbReference>
<feature type="domain" description="4Fe-4S ferredoxin-type" evidence="9">
    <location>
        <begin position="118"/>
        <end position="147"/>
    </location>
</feature>
<accession>A1S026</accession>
<feature type="binding site" evidence="7">
    <location>
        <position position="130"/>
    </location>
    <ligand>
        <name>[4Fe-4S] cluster</name>
        <dbReference type="ChEBI" id="CHEBI:49883"/>
        <label>4</label>
    </ligand>
</feature>
<feature type="domain" description="4Fe-4S ferredoxin-type" evidence="9">
    <location>
        <begin position="86"/>
        <end position="117"/>
    </location>
</feature>
<dbReference type="eggNOG" id="arCOG01503">
    <property type="taxonomic scope" value="Archaea"/>
</dbReference>
<feature type="domain" description="4Fe-4S ferredoxin-type" evidence="9">
    <location>
        <begin position="13"/>
        <end position="43"/>
    </location>
</feature>
<dbReference type="GO" id="GO:0016491">
    <property type="term" value="F:oxidoreductase activity"/>
    <property type="evidence" value="ECO:0007669"/>
    <property type="project" value="UniProtKB-ARBA"/>
</dbReference>
<feature type="binding site" evidence="7">
    <location>
        <position position="103"/>
    </location>
    <ligand>
        <name>[4Fe-4S] cluster</name>
        <dbReference type="ChEBI" id="CHEBI:49883"/>
        <label>3</label>
    </ligand>
</feature>
<keyword evidence="11" id="KW-1185">Reference proteome</keyword>
<evidence type="ECO:0000256" key="8">
    <source>
        <dbReference type="SAM" id="Phobius"/>
    </source>
</evidence>
<keyword evidence="8" id="KW-0812">Transmembrane</keyword>
<dbReference type="Pfam" id="PF13247">
    <property type="entry name" value="Fer4_11"/>
    <property type="match status" value="1"/>
</dbReference>
<feature type="binding site" evidence="7">
    <location>
        <position position="22"/>
    </location>
    <ligand>
        <name>[4Fe-4S] cluster</name>
        <dbReference type="ChEBI" id="CHEBI:49883"/>
        <label>1</label>
    </ligand>
</feature>
<protein>
    <submittedName>
        <fullName evidence="10">4Fe-4S ferredoxin, iron-sulfur binding domain protein</fullName>
    </submittedName>
</protein>
<feature type="binding site" evidence="7">
    <location>
        <position position="127"/>
    </location>
    <ligand>
        <name>[4Fe-4S] cluster</name>
        <dbReference type="ChEBI" id="CHEBI:49883"/>
        <label>4</label>
    </ligand>
</feature>
<feature type="binding site" evidence="7">
    <location>
        <position position="133"/>
    </location>
    <ligand>
        <name>[4Fe-4S] cluster</name>
        <dbReference type="ChEBI" id="CHEBI:49883"/>
        <label>4</label>
    </ligand>
</feature>
<keyword evidence="5 7" id="KW-0408">Iron</keyword>
<dbReference type="PANTHER" id="PTHR43545:SF4">
    <property type="entry name" value="IRON-SULFUR PROTEIN"/>
    <property type="match status" value="1"/>
</dbReference>
<evidence type="ECO:0000256" key="7">
    <source>
        <dbReference type="PIRSR" id="PIRSR036298-50"/>
    </source>
</evidence>
<dbReference type="KEGG" id="tpe:Tpen_1409"/>
<dbReference type="EMBL" id="CP000505">
    <property type="protein sequence ID" value="ABL78806.1"/>
    <property type="molecule type" value="Genomic_DNA"/>
</dbReference>
<dbReference type="GO" id="GO:0015944">
    <property type="term" value="P:formate oxidation"/>
    <property type="evidence" value="ECO:0007669"/>
    <property type="project" value="InterPro"/>
</dbReference>
<evidence type="ECO:0000259" key="9">
    <source>
        <dbReference type="PROSITE" id="PS51379"/>
    </source>
</evidence>
<reference evidence="11" key="1">
    <citation type="journal article" date="2008" name="J. Bacteriol.">
        <title>Genome sequence of Thermofilum pendens reveals an exceptional loss of biosynthetic pathways without genome reduction.</title>
        <authorList>
            <person name="Anderson I."/>
            <person name="Rodriguez J."/>
            <person name="Susanti D."/>
            <person name="Porat I."/>
            <person name="Reich C."/>
            <person name="Ulrich L.E."/>
            <person name="Elkins J.G."/>
            <person name="Mavromatis K."/>
            <person name="Lykidis A."/>
            <person name="Kim E."/>
            <person name="Thompson L.S."/>
            <person name="Nolan M."/>
            <person name="Land M."/>
            <person name="Copeland A."/>
            <person name="Lapidus A."/>
            <person name="Lucas S."/>
            <person name="Detter C."/>
            <person name="Zhulin I.B."/>
            <person name="Olsen G.J."/>
            <person name="Whitman W."/>
            <person name="Mukhopadhyay B."/>
            <person name="Bristow J."/>
            <person name="Kyrpides N."/>
        </authorList>
    </citation>
    <scope>NUCLEOTIDE SEQUENCE [LARGE SCALE GENOMIC DNA]</scope>
    <source>
        <strain evidence="11">DSM 2475 / Hrk 5</strain>
    </source>
</reference>
<evidence type="ECO:0000256" key="4">
    <source>
        <dbReference type="ARBA" id="ARBA00022737"/>
    </source>
</evidence>
<keyword evidence="4" id="KW-0677">Repeat</keyword>
<dbReference type="AlphaFoldDB" id="A1S026"/>
<dbReference type="PROSITE" id="PS00198">
    <property type="entry name" value="4FE4S_FER_1"/>
    <property type="match status" value="1"/>
</dbReference>
<dbReference type="Gene3D" id="3.30.70.20">
    <property type="match status" value="2"/>
</dbReference>
<dbReference type="InterPro" id="IPR014603">
    <property type="entry name" value="Formate_DH_Fe-S_su"/>
</dbReference>
<evidence type="ECO:0000313" key="10">
    <source>
        <dbReference type="EMBL" id="ABL78806.1"/>
    </source>
</evidence>
<feature type="binding site" evidence="7">
    <location>
        <position position="156"/>
    </location>
    <ligand>
        <name>[4Fe-4S] cluster</name>
        <dbReference type="ChEBI" id="CHEBI:49883"/>
        <label>2</label>
    </ligand>
</feature>
<dbReference type="OrthoDB" id="2837at2157"/>
<feature type="transmembrane region" description="Helical" evidence="8">
    <location>
        <begin position="249"/>
        <end position="269"/>
    </location>
</feature>
<dbReference type="Pfam" id="PF12797">
    <property type="entry name" value="Fer4_2"/>
    <property type="match status" value="1"/>
</dbReference>
<gene>
    <name evidence="10" type="ordered locus">Tpen_1409</name>
</gene>
<feature type="binding site" evidence="7">
    <location>
        <position position="107"/>
    </location>
    <ligand>
        <name>[4Fe-4S] cluster</name>
        <dbReference type="ChEBI" id="CHEBI:49883"/>
        <label>4</label>
    </ligand>
</feature>
<dbReference type="InterPro" id="IPR051555">
    <property type="entry name" value="FDH_Electron_Transfer_Unit"/>
</dbReference>
<comment type="subcellular location">
    <subcellularLocation>
        <location evidence="1">Cell envelope</location>
    </subcellularLocation>
</comment>
<feature type="binding site" evidence="7">
    <location>
        <position position="25"/>
    </location>
    <ligand>
        <name>[4Fe-4S] cluster</name>
        <dbReference type="ChEBI" id="CHEBI:49883"/>
        <label>1</label>
    </ligand>
</feature>
<proteinExistence type="predicted"/>
<keyword evidence="8" id="KW-1133">Transmembrane helix</keyword>
<dbReference type="GeneID" id="4601823"/>
<dbReference type="GO" id="GO:0046872">
    <property type="term" value="F:metal ion binding"/>
    <property type="evidence" value="ECO:0007669"/>
    <property type="project" value="UniProtKB-KW"/>
</dbReference>
<feature type="binding site" evidence="7">
    <location>
        <position position="28"/>
    </location>
    <ligand>
        <name>[4Fe-4S] cluster</name>
        <dbReference type="ChEBI" id="CHEBI:49883"/>
        <label>1</label>
    </ligand>
</feature>
<feature type="binding site" evidence="7">
    <location>
        <position position="153"/>
    </location>
    <ligand>
        <name>[4Fe-4S] cluster</name>
        <dbReference type="ChEBI" id="CHEBI:49883"/>
        <label>2</label>
    </ligand>
</feature>